<keyword evidence="3 10" id="KW-0808">Transferase</keyword>
<evidence type="ECO:0000256" key="9">
    <source>
        <dbReference type="ARBA" id="ARBA00023136"/>
    </source>
</evidence>
<evidence type="ECO:0000256" key="3">
    <source>
        <dbReference type="ARBA" id="ARBA00022679"/>
    </source>
</evidence>
<evidence type="ECO:0000256" key="7">
    <source>
        <dbReference type="ARBA" id="ARBA00022840"/>
    </source>
</evidence>
<comment type="function">
    <text evidence="10">Catalyzes the condensation of 2 ATP molecules into cyclic di-AMP (c-di-AMP), a second messenger used to regulate differing processes in different bacteria.</text>
</comment>
<dbReference type="NCBIfam" id="TIGR00159">
    <property type="entry name" value="diadenylate cyclase CdaA"/>
    <property type="match status" value="1"/>
</dbReference>
<dbReference type="GO" id="GO:0006171">
    <property type="term" value="P:cAMP biosynthetic process"/>
    <property type="evidence" value="ECO:0007669"/>
    <property type="project" value="InterPro"/>
</dbReference>
<dbReference type="HAMAP" id="MF_01499">
    <property type="entry name" value="DacA"/>
    <property type="match status" value="1"/>
</dbReference>
<feature type="transmembrane region" description="Helical" evidence="10">
    <location>
        <begin position="48"/>
        <end position="65"/>
    </location>
</feature>
<reference evidence="12" key="1">
    <citation type="submission" date="2009-06" db="EMBL/GenBank/DDBJ databases">
        <authorList>
            <consortium name="US DOE Joint Genome Institute (JGI-PGF)"/>
            <person name="Lucas S."/>
            <person name="Copeland A."/>
            <person name="Lapidus A."/>
            <person name="Glavina del Rio T."/>
            <person name="Dalin E."/>
            <person name="Tice H."/>
            <person name="Bruce D."/>
            <person name="Goodwin L."/>
            <person name="Pitluck S."/>
            <person name="Kyrpides N."/>
            <person name="Mavromatis K."/>
            <person name="Ivanova N."/>
            <person name="Saunders E."/>
            <person name="Brettin T."/>
            <person name="Detter J.C."/>
            <person name="Han C."/>
            <person name="Larimer F."/>
            <person name="Land M."/>
            <person name="Hauser L."/>
            <person name="Markowitz V."/>
            <person name="Cheng J.-F."/>
            <person name="Hugenholtz P."/>
            <person name="Woyke T."/>
            <person name="Wu D."/>
            <person name="Gronow S."/>
            <person name="Klenk H.-P."/>
            <person name="Eisen J.A."/>
        </authorList>
    </citation>
    <scope>NUCLEOTIDE SEQUENCE</scope>
    <source>
        <strain evidence="12">Eklund 17B</strain>
    </source>
</reference>
<dbReference type="SUPFAM" id="SSF143597">
    <property type="entry name" value="YojJ-like"/>
    <property type="match status" value="1"/>
</dbReference>
<organism evidence="12">
    <name type="scientific">Clostridium botulinum (strain Eklund 17B / Type B)</name>
    <dbReference type="NCBI Taxonomy" id="935198"/>
    <lineage>
        <taxon>Bacteria</taxon>
        <taxon>Bacillati</taxon>
        <taxon>Bacillota</taxon>
        <taxon>Clostridia</taxon>
        <taxon>Eubacteriales</taxon>
        <taxon>Clostridiaceae</taxon>
        <taxon>Clostridium</taxon>
    </lineage>
</organism>
<evidence type="ECO:0000256" key="4">
    <source>
        <dbReference type="ARBA" id="ARBA00022692"/>
    </source>
</evidence>
<keyword evidence="6 10" id="KW-0547">Nucleotide-binding</keyword>
<evidence type="ECO:0000256" key="2">
    <source>
        <dbReference type="ARBA" id="ARBA00022475"/>
    </source>
</evidence>
<dbReference type="InterPro" id="IPR036888">
    <property type="entry name" value="DNA_integrity_DisA_N_sf"/>
</dbReference>
<comment type="catalytic activity">
    <reaction evidence="1 10">
        <text>2 ATP = 3',3'-c-di-AMP + 2 diphosphate</text>
        <dbReference type="Rhea" id="RHEA:35655"/>
        <dbReference type="ChEBI" id="CHEBI:30616"/>
        <dbReference type="ChEBI" id="CHEBI:33019"/>
        <dbReference type="ChEBI" id="CHEBI:71500"/>
        <dbReference type="EC" id="2.7.7.85"/>
    </reaction>
</comment>
<dbReference type="PANTHER" id="PTHR34185:SF1">
    <property type="entry name" value="DIADENYLATE CYCLASE"/>
    <property type="match status" value="1"/>
</dbReference>
<keyword evidence="2 10" id="KW-1003">Cell membrane</keyword>
<protein>
    <recommendedName>
        <fullName evidence="10">Diadenylate cyclase</fullName>
        <shortName evidence="10">DAC</shortName>
        <ecNumber evidence="10">2.7.7.85</ecNumber>
    </recommendedName>
    <alternativeName>
        <fullName evidence="10">Cyclic-di-AMP synthase</fullName>
        <shortName evidence="10">c-di-AMP synthase</shortName>
    </alternativeName>
</protein>
<dbReference type="GO" id="GO:0106408">
    <property type="term" value="F:diadenylate cyclase activity"/>
    <property type="evidence" value="ECO:0007669"/>
    <property type="project" value="UniProtKB-EC"/>
</dbReference>
<evidence type="ECO:0000256" key="6">
    <source>
        <dbReference type="ARBA" id="ARBA00022741"/>
    </source>
</evidence>
<reference evidence="12" key="2">
    <citation type="submission" date="2009-08" db="EMBL/GenBank/DDBJ databases">
        <authorList>
            <person name="Shrivastava S."/>
            <person name="Brinkac L.M."/>
            <person name="Dodson R.J."/>
            <person name="Harkins D.M."/>
            <person name="Durkin A.S."/>
            <person name="Sutton G."/>
        </authorList>
    </citation>
    <scope>NUCLEOTIDE SEQUENCE</scope>
    <source>
        <strain evidence="12">Eklund 17B</strain>
    </source>
</reference>
<evidence type="ECO:0000256" key="8">
    <source>
        <dbReference type="ARBA" id="ARBA00022989"/>
    </source>
</evidence>
<dbReference type="AlphaFoldDB" id="B2TIN0"/>
<dbReference type="PANTHER" id="PTHR34185">
    <property type="entry name" value="DIADENYLATE CYCLASE"/>
    <property type="match status" value="1"/>
</dbReference>
<dbReference type="HOGENOM" id="CLU_038561_0_1_9"/>
<keyword evidence="9 10" id="KW-0472">Membrane</keyword>
<dbReference type="PIRSF" id="PIRSF004793">
    <property type="entry name" value="UCP004793"/>
    <property type="match status" value="1"/>
</dbReference>
<dbReference type="InterPro" id="IPR045585">
    <property type="entry name" value="CdaA_N"/>
</dbReference>
<feature type="domain" description="DAC" evidence="11">
    <location>
        <begin position="90"/>
        <end position="250"/>
    </location>
</feature>
<dbReference type="Pfam" id="PF19293">
    <property type="entry name" value="CdaA_N"/>
    <property type="match status" value="1"/>
</dbReference>
<comment type="subunit">
    <text evidence="10">Probably a homodimer.</text>
</comment>
<dbReference type="InterPro" id="IPR003390">
    <property type="entry name" value="DNA_integrity_scan_DisA_N"/>
</dbReference>
<dbReference type="InterPro" id="IPR014046">
    <property type="entry name" value="C-di-AMP_synthase"/>
</dbReference>
<dbReference type="GO" id="GO:0005524">
    <property type="term" value="F:ATP binding"/>
    <property type="evidence" value="ECO:0007669"/>
    <property type="project" value="UniProtKB-UniRule"/>
</dbReference>
<evidence type="ECO:0000256" key="5">
    <source>
        <dbReference type="ARBA" id="ARBA00022695"/>
    </source>
</evidence>
<gene>
    <name evidence="10" type="primary">dacA</name>
    <name evidence="12" type="ordered locus">CLL_A0293</name>
</gene>
<dbReference type="Gene3D" id="3.40.1700.10">
    <property type="entry name" value="DNA integrity scanning protein, DisA, N-terminal domain"/>
    <property type="match status" value="1"/>
</dbReference>
<keyword evidence="5 10" id="KW-0548">Nucleotidyltransferase</keyword>
<proteinExistence type="inferred from homology"/>
<name>B2TIN0_CLOBB</name>
<feature type="transmembrane region" description="Helical" evidence="10">
    <location>
        <begin position="18"/>
        <end position="36"/>
    </location>
</feature>
<comment type="similarity">
    <text evidence="10">Belongs to the adenylate cyclase family. DacA/CdaA subfamily.</text>
</comment>
<comment type="caution">
    <text evidence="10">Lacks conserved residue(s) required for the propagation of feature annotation.</text>
</comment>
<dbReference type="EMBL" id="CP001056">
    <property type="protein sequence ID" value="ACD22919.1"/>
    <property type="molecule type" value="Genomic_DNA"/>
</dbReference>
<dbReference type="PROSITE" id="PS51794">
    <property type="entry name" value="DAC"/>
    <property type="match status" value="1"/>
</dbReference>
<evidence type="ECO:0000256" key="10">
    <source>
        <dbReference type="HAMAP-Rule" id="MF_01499"/>
    </source>
</evidence>
<evidence type="ECO:0000259" key="11">
    <source>
        <dbReference type="PROSITE" id="PS51794"/>
    </source>
</evidence>
<dbReference type="FunFam" id="3.40.1700.10:FF:000002">
    <property type="entry name" value="Diadenylate cyclase"/>
    <property type="match status" value="1"/>
</dbReference>
<evidence type="ECO:0000256" key="1">
    <source>
        <dbReference type="ARBA" id="ARBA00000877"/>
    </source>
</evidence>
<dbReference type="InterPro" id="IPR034701">
    <property type="entry name" value="CdaA"/>
</dbReference>
<dbReference type="KEGG" id="cbk:CLL_A0293"/>
<sequence length="289" mass="32177">MIVLQDFISLIIKSLSNISLWSILDISVVSYIFYKGYMLIKETRAEQLLKGIALIIVLIPISYLLKLDMLYFILNKTLTIGVLSVIIIFQPEIRRGLEHIGRSAFEDVHYANDKESINIAINEIVNAVHNLSETKTGALIVMEQKTGLAEIVSSGTILDANVSSNLLENIFVVNTPLHDGATIIRNNKILASGCVLPLTNNNNINKKLGTRHRAGLGLSEVSDALIIIVSEETGVVSLAINGKLSRGYDKERLRNILSNIIENRNKNKKNVKDAKERVRSWVRGIKINH</sequence>
<evidence type="ECO:0000313" key="12">
    <source>
        <dbReference type="EMBL" id="ACD22919.1"/>
    </source>
</evidence>
<dbReference type="Pfam" id="PF02457">
    <property type="entry name" value="DAC"/>
    <property type="match status" value="1"/>
</dbReference>
<accession>B2TIN0</accession>
<dbReference type="GO" id="GO:0004016">
    <property type="term" value="F:adenylate cyclase activity"/>
    <property type="evidence" value="ECO:0007669"/>
    <property type="project" value="UniProtKB-UniRule"/>
</dbReference>
<keyword evidence="4 10" id="KW-0812">Transmembrane</keyword>
<dbReference type="EC" id="2.7.7.85" evidence="10"/>
<keyword evidence="8 10" id="KW-1133">Transmembrane helix</keyword>
<keyword evidence="7 10" id="KW-0067">ATP-binding</keyword>
<dbReference type="InterPro" id="IPR050338">
    <property type="entry name" value="DisA"/>
</dbReference>